<dbReference type="EMBL" id="FNPX01000028">
    <property type="protein sequence ID" value="SDZ59640.1"/>
    <property type="molecule type" value="Genomic_DNA"/>
</dbReference>
<evidence type="ECO:0000313" key="5">
    <source>
        <dbReference type="Proteomes" id="UP000198914"/>
    </source>
</evidence>
<dbReference type="GO" id="GO:0000160">
    <property type="term" value="P:phosphorelay signal transduction system"/>
    <property type="evidence" value="ECO:0007669"/>
    <property type="project" value="InterPro"/>
</dbReference>
<dbReference type="Pfam" id="PF03861">
    <property type="entry name" value="ANTAR"/>
    <property type="match status" value="1"/>
</dbReference>
<dbReference type="RefSeq" id="WP_092647870.1">
    <property type="nucleotide sequence ID" value="NZ_FNPX01000028.1"/>
</dbReference>
<dbReference type="PIRSF" id="PIRSF036382">
    <property type="entry name" value="RR_antiterm"/>
    <property type="match status" value="1"/>
</dbReference>
<dbReference type="OrthoDB" id="9795002at2"/>
<dbReference type="Gene3D" id="3.40.50.2300">
    <property type="match status" value="1"/>
</dbReference>
<feature type="domain" description="ANTAR" evidence="3">
    <location>
        <begin position="126"/>
        <end position="187"/>
    </location>
</feature>
<dbReference type="InterPro" id="IPR011006">
    <property type="entry name" value="CheY-like_superfamily"/>
</dbReference>
<dbReference type="SUPFAM" id="SSF52172">
    <property type="entry name" value="CheY-like"/>
    <property type="match status" value="1"/>
</dbReference>
<evidence type="ECO:0000259" key="3">
    <source>
        <dbReference type="PROSITE" id="PS50921"/>
    </source>
</evidence>
<proteinExistence type="predicted"/>
<dbReference type="Gene3D" id="1.10.10.10">
    <property type="entry name" value="Winged helix-like DNA-binding domain superfamily/Winged helix DNA-binding domain"/>
    <property type="match status" value="1"/>
</dbReference>
<dbReference type="InterPro" id="IPR001789">
    <property type="entry name" value="Sig_transdc_resp-reg_receiver"/>
</dbReference>
<feature type="modified residue" description="4-aspartylphosphate" evidence="1">
    <location>
        <position position="56"/>
    </location>
</feature>
<sequence>MVSPLKVTIVEADPGRAALIEESLKRAGPCELSVVSDMTRLTAAIAVNRPDIVLIDLDNPSRDALEELTLASSPLDRPVALFVDQSDEGLAKMAIEAGVSAYVVDGLRADRITPILDAAVARFNLFRKMRVELNATKRALEERKTIDRAKGILMKAREIDEEAAYALLRRTAMDQGRKVIDVAAALVSTAGLLS</sequence>
<dbReference type="STRING" id="1244108.SAMN05444004_1288"/>
<protein>
    <submittedName>
        <fullName evidence="4">Response regulator receiver and ANTAR domain protein</fullName>
    </submittedName>
</protein>
<organism evidence="4 5">
    <name type="scientific">Jannaschia faecimaris</name>
    <dbReference type="NCBI Taxonomy" id="1244108"/>
    <lineage>
        <taxon>Bacteria</taxon>
        <taxon>Pseudomonadati</taxon>
        <taxon>Pseudomonadota</taxon>
        <taxon>Alphaproteobacteria</taxon>
        <taxon>Rhodobacterales</taxon>
        <taxon>Roseobacteraceae</taxon>
        <taxon>Jannaschia</taxon>
    </lineage>
</organism>
<evidence type="ECO:0000259" key="2">
    <source>
        <dbReference type="PROSITE" id="PS50110"/>
    </source>
</evidence>
<evidence type="ECO:0000313" key="4">
    <source>
        <dbReference type="EMBL" id="SDZ59640.1"/>
    </source>
</evidence>
<gene>
    <name evidence="4" type="ORF">SAMN05444004_1288</name>
</gene>
<dbReference type="GO" id="GO:0003723">
    <property type="term" value="F:RNA binding"/>
    <property type="evidence" value="ECO:0007669"/>
    <property type="project" value="InterPro"/>
</dbReference>
<dbReference type="Proteomes" id="UP000198914">
    <property type="component" value="Unassembled WGS sequence"/>
</dbReference>
<feature type="domain" description="Response regulatory" evidence="2">
    <location>
        <begin position="6"/>
        <end position="120"/>
    </location>
</feature>
<dbReference type="InterPro" id="IPR008327">
    <property type="entry name" value="Sig_transdc_resp-reg_antiterm"/>
</dbReference>
<dbReference type="PROSITE" id="PS50110">
    <property type="entry name" value="RESPONSE_REGULATORY"/>
    <property type="match status" value="1"/>
</dbReference>
<dbReference type="InterPro" id="IPR005561">
    <property type="entry name" value="ANTAR"/>
</dbReference>
<reference evidence="5" key="1">
    <citation type="submission" date="2016-10" db="EMBL/GenBank/DDBJ databases">
        <authorList>
            <person name="Varghese N."/>
            <person name="Submissions S."/>
        </authorList>
    </citation>
    <scope>NUCLEOTIDE SEQUENCE [LARGE SCALE GENOMIC DNA]</scope>
    <source>
        <strain evidence="5">DSM 100420</strain>
    </source>
</reference>
<keyword evidence="1" id="KW-0597">Phosphoprotein</keyword>
<evidence type="ECO:0000256" key="1">
    <source>
        <dbReference type="PROSITE-ProRule" id="PRU00169"/>
    </source>
</evidence>
<dbReference type="SMART" id="SM01012">
    <property type="entry name" value="ANTAR"/>
    <property type="match status" value="1"/>
</dbReference>
<dbReference type="PROSITE" id="PS50921">
    <property type="entry name" value="ANTAR"/>
    <property type="match status" value="1"/>
</dbReference>
<dbReference type="InterPro" id="IPR036388">
    <property type="entry name" value="WH-like_DNA-bd_sf"/>
</dbReference>
<dbReference type="AlphaFoldDB" id="A0A1H3UAZ1"/>
<name>A0A1H3UAZ1_9RHOB</name>
<keyword evidence="5" id="KW-1185">Reference proteome</keyword>
<accession>A0A1H3UAZ1</accession>